<dbReference type="EMBL" id="LAZR01054976">
    <property type="protein sequence ID" value="KKK77395.1"/>
    <property type="molecule type" value="Genomic_DNA"/>
</dbReference>
<gene>
    <name evidence="2" type="ORF">LCGC14_2854050</name>
</gene>
<dbReference type="Pfam" id="PF01726">
    <property type="entry name" value="LexA_DNA_bind"/>
    <property type="match status" value="1"/>
</dbReference>
<protein>
    <recommendedName>
        <fullName evidence="1">LexA repressor DNA-binding domain-containing protein</fullName>
    </recommendedName>
</protein>
<dbReference type="InterPro" id="IPR006199">
    <property type="entry name" value="LexA_DNA-bd_dom"/>
</dbReference>
<evidence type="ECO:0000259" key="1">
    <source>
        <dbReference type="Pfam" id="PF01726"/>
    </source>
</evidence>
<accession>A0A0F8YUF8</accession>
<dbReference type="InterPro" id="IPR036388">
    <property type="entry name" value="WH-like_DNA-bd_sf"/>
</dbReference>
<comment type="caution">
    <text evidence="2">The sequence shown here is derived from an EMBL/GenBank/DDBJ whole genome shotgun (WGS) entry which is preliminary data.</text>
</comment>
<dbReference type="GO" id="GO:0004252">
    <property type="term" value="F:serine-type endopeptidase activity"/>
    <property type="evidence" value="ECO:0007669"/>
    <property type="project" value="InterPro"/>
</dbReference>
<evidence type="ECO:0000313" key="2">
    <source>
        <dbReference type="EMBL" id="KKK77395.1"/>
    </source>
</evidence>
<dbReference type="InterPro" id="IPR036390">
    <property type="entry name" value="WH_DNA-bd_sf"/>
</dbReference>
<reference evidence="2" key="1">
    <citation type="journal article" date="2015" name="Nature">
        <title>Complex archaea that bridge the gap between prokaryotes and eukaryotes.</title>
        <authorList>
            <person name="Spang A."/>
            <person name="Saw J.H."/>
            <person name="Jorgensen S.L."/>
            <person name="Zaremba-Niedzwiedzka K."/>
            <person name="Martijn J."/>
            <person name="Lind A.E."/>
            <person name="van Eijk R."/>
            <person name="Schleper C."/>
            <person name="Guy L."/>
            <person name="Ettema T.J."/>
        </authorList>
    </citation>
    <scope>NUCLEOTIDE SEQUENCE</scope>
</reference>
<organism evidence="2">
    <name type="scientific">marine sediment metagenome</name>
    <dbReference type="NCBI Taxonomy" id="412755"/>
    <lineage>
        <taxon>unclassified sequences</taxon>
        <taxon>metagenomes</taxon>
        <taxon>ecological metagenomes</taxon>
    </lineage>
</organism>
<dbReference type="SUPFAM" id="SSF46785">
    <property type="entry name" value="Winged helix' DNA-binding domain"/>
    <property type="match status" value="1"/>
</dbReference>
<dbReference type="AlphaFoldDB" id="A0A0F8YUF8"/>
<proteinExistence type="predicted"/>
<dbReference type="Gene3D" id="1.10.10.10">
    <property type="entry name" value="Winged helix-like DNA-binding domain superfamily/Winged helix DNA-binding domain"/>
    <property type="match status" value="1"/>
</dbReference>
<name>A0A0F8YUF8_9ZZZZ</name>
<feature type="domain" description="LexA repressor DNA-binding" evidence="1">
    <location>
        <begin position="3"/>
        <end position="62"/>
    </location>
</feature>
<sequence>MNPRHARLFSAIVAHISDKGYAPTIRKLIELTDYTSTSMVSYALQRLRAAGWIDYVDGESRTITLEEKG</sequence>
<dbReference type="GO" id="GO:0006508">
    <property type="term" value="P:proteolysis"/>
    <property type="evidence" value="ECO:0007669"/>
    <property type="project" value="InterPro"/>
</dbReference>